<organism evidence="2 3">
    <name type="scientific">Actinokineospora guangxiensis</name>
    <dbReference type="NCBI Taxonomy" id="1490288"/>
    <lineage>
        <taxon>Bacteria</taxon>
        <taxon>Bacillati</taxon>
        <taxon>Actinomycetota</taxon>
        <taxon>Actinomycetes</taxon>
        <taxon>Pseudonocardiales</taxon>
        <taxon>Pseudonocardiaceae</taxon>
        <taxon>Actinokineospora</taxon>
    </lineage>
</organism>
<protein>
    <submittedName>
        <fullName evidence="2">DUF5677 domain-containing protein</fullName>
    </submittedName>
</protein>
<feature type="region of interest" description="Disordered" evidence="1">
    <location>
        <begin position="263"/>
        <end position="292"/>
    </location>
</feature>
<dbReference type="EMBL" id="JBHSKF010000014">
    <property type="protein sequence ID" value="MFC5290035.1"/>
    <property type="molecule type" value="Genomic_DNA"/>
</dbReference>
<evidence type="ECO:0000256" key="1">
    <source>
        <dbReference type="SAM" id="MobiDB-lite"/>
    </source>
</evidence>
<gene>
    <name evidence="2" type="ORF">ACFPM7_23520</name>
</gene>
<feature type="compositionally biased region" description="Polar residues" evidence="1">
    <location>
        <begin position="281"/>
        <end position="291"/>
    </location>
</feature>
<evidence type="ECO:0000313" key="2">
    <source>
        <dbReference type="EMBL" id="MFC5290035.1"/>
    </source>
</evidence>
<dbReference type="RefSeq" id="WP_378249907.1">
    <property type="nucleotide sequence ID" value="NZ_JBHSKF010000014.1"/>
</dbReference>
<proteinExistence type="predicted"/>
<reference evidence="3" key="1">
    <citation type="journal article" date="2019" name="Int. J. Syst. Evol. Microbiol.">
        <title>The Global Catalogue of Microorganisms (GCM) 10K type strain sequencing project: providing services to taxonomists for standard genome sequencing and annotation.</title>
        <authorList>
            <consortium name="The Broad Institute Genomics Platform"/>
            <consortium name="The Broad Institute Genome Sequencing Center for Infectious Disease"/>
            <person name="Wu L."/>
            <person name="Ma J."/>
        </authorList>
    </citation>
    <scope>NUCLEOTIDE SEQUENCE [LARGE SCALE GENOMIC DNA]</scope>
    <source>
        <strain evidence="3">CCUG 59778</strain>
    </source>
</reference>
<sequence>MSPQQGKRQQSGLLKGHYRAGQKYRPPMLSYSESMVGDWVRDDLPDLLWPSALTALDGDDGMARYRRFVTEAHDALKQAGVDLARVVLDGRLTSLEAVPPDLRTQLAPMLTELMDRHDVVPDRLVRLLGLYPEGPGRWLLVEPYRTGADNGDEDIESVRFLADVIFRVVTDDEKHAAVKFAAMAWRVASRTLSLSADMVEVLKDYPADPAKRPLAESMIRSSFGAEKGAAYALDPTLERQHQNWASAFWRQNWRMSACVFPDAAEEEADEQPTPAVPGEAETTSTSDDTQPAVTDALVATATAEFNRFMDAALDRDVPLDLYAPAKHEVVSGLIARAARSVVAALLAPHLWSGEHGSGITRLLAETEILLAWLEITGSDAYEKYQSYGRGKAKLMHIRMKELLEGFPGEPPEYLVKAVEQQARKLGGEWGQEFTEVDLSATFSGTTIRQMAIDTGLKDLYDHVYQASSAVTHGEWSPIEDYVMQRCMNPTHRWHLVPSPRPAFDSEPQLGAYWVAKLGELVNAALRNLNVPQATGWVCCTDR</sequence>
<comment type="caution">
    <text evidence="2">The sequence shown here is derived from an EMBL/GenBank/DDBJ whole genome shotgun (WGS) entry which is preliminary data.</text>
</comment>
<dbReference type="Proteomes" id="UP001596157">
    <property type="component" value="Unassembled WGS sequence"/>
</dbReference>
<keyword evidence="3" id="KW-1185">Reference proteome</keyword>
<accession>A0ABW0EUV8</accession>
<evidence type="ECO:0000313" key="3">
    <source>
        <dbReference type="Proteomes" id="UP001596157"/>
    </source>
</evidence>
<dbReference type="Pfam" id="PF18928">
    <property type="entry name" value="DUF5677"/>
    <property type="match status" value="1"/>
</dbReference>
<name>A0ABW0EUV8_9PSEU</name>
<dbReference type="InterPro" id="IPR043733">
    <property type="entry name" value="DUF5677"/>
</dbReference>